<dbReference type="PANTHER" id="PTHR47958">
    <property type="entry name" value="ATP-DEPENDENT RNA HELICASE DBP3"/>
    <property type="match status" value="1"/>
</dbReference>
<dbReference type="GO" id="GO:0005524">
    <property type="term" value="F:ATP binding"/>
    <property type="evidence" value="ECO:0007669"/>
    <property type="project" value="InterPro"/>
</dbReference>
<evidence type="ECO:0000259" key="3">
    <source>
        <dbReference type="PROSITE" id="PS51192"/>
    </source>
</evidence>
<dbReference type="OrthoDB" id="196131at2759"/>
<name>A0A183IQG1_9BILA</name>
<reference evidence="6" key="1">
    <citation type="submission" date="2016-06" db="UniProtKB">
        <authorList>
            <consortium name="WormBaseParasite"/>
        </authorList>
    </citation>
    <scope>IDENTIFICATION</scope>
</reference>
<keyword evidence="5" id="KW-1185">Reference proteome</keyword>
<dbReference type="GO" id="GO:0016787">
    <property type="term" value="F:hydrolase activity"/>
    <property type="evidence" value="ECO:0007669"/>
    <property type="project" value="UniProtKB-KW"/>
</dbReference>
<protein>
    <submittedName>
        <fullName evidence="6">Helicase ATP-binding domain-containing protein</fullName>
    </submittedName>
</protein>
<feature type="domain" description="Helicase ATP-binding" evidence="3">
    <location>
        <begin position="84"/>
        <end position="224"/>
    </location>
</feature>
<dbReference type="PROSITE" id="PS51192">
    <property type="entry name" value="HELICASE_ATP_BIND_1"/>
    <property type="match status" value="1"/>
</dbReference>
<dbReference type="SUPFAM" id="SSF52540">
    <property type="entry name" value="P-loop containing nucleoside triphosphate hydrolases"/>
    <property type="match status" value="1"/>
</dbReference>
<dbReference type="GO" id="GO:0003676">
    <property type="term" value="F:nucleic acid binding"/>
    <property type="evidence" value="ECO:0007669"/>
    <property type="project" value="InterPro"/>
</dbReference>
<accession>A0A183IQG1</accession>
<dbReference type="Proteomes" id="UP000270296">
    <property type="component" value="Unassembled WGS sequence"/>
</dbReference>
<proteinExistence type="predicted"/>
<organism evidence="6">
    <name type="scientific">Soboliphyme baturini</name>
    <dbReference type="NCBI Taxonomy" id="241478"/>
    <lineage>
        <taxon>Eukaryota</taxon>
        <taxon>Metazoa</taxon>
        <taxon>Ecdysozoa</taxon>
        <taxon>Nematoda</taxon>
        <taxon>Enoplea</taxon>
        <taxon>Dorylaimia</taxon>
        <taxon>Dioctophymatida</taxon>
        <taxon>Dioctophymatoidea</taxon>
        <taxon>Soboliphymatidae</taxon>
        <taxon>Soboliphyme</taxon>
    </lineage>
</organism>
<evidence type="ECO:0000313" key="6">
    <source>
        <dbReference type="WBParaSite" id="SBAD_0000609101-mRNA-1"/>
    </source>
</evidence>
<keyword evidence="2" id="KW-0067">ATP-binding</keyword>
<dbReference type="InterPro" id="IPR014001">
    <property type="entry name" value="Helicase_ATP-bd"/>
</dbReference>
<keyword evidence="2" id="KW-0347">Helicase</keyword>
<dbReference type="Pfam" id="PF00270">
    <property type="entry name" value="DEAD"/>
    <property type="match status" value="1"/>
</dbReference>
<reference evidence="4 5" key="2">
    <citation type="submission" date="2018-11" db="EMBL/GenBank/DDBJ databases">
        <authorList>
            <consortium name="Pathogen Informatics"/>
        </authorList>
    </citation>
    <scope>NUCLEOTIDE SEQUENCE [LARGE SCALE GENOMIC DNA]</scope>
</reference>
<dbReference type="Gene3D" id="3.40.50.300">
    <property type="entry name" value="P-loop containing nucleotide triphosphate hydrolases"/>
    <property type="match status" value="1"/>
</dbReference>
<dbReference type="InterPro" id="IPR027417">
    <property type="entry name" value="P-loop_NTPase"/>
</dbReference>
<dbReference type="InterPro" id="IPR011545">
    <property type="entry name" value="DEAD/DEAH_box_helicase_dom"/>
</dbReference>
<keyword evidence="1" id="KW-0378">Hydrolase</keyword>
<evidence type="ECO:0000313" key="5">
    <source>
        <dbReference type="Proteomes" id="UP000270296"/>
    </source>
</evidence>
<dbReference type="EMBL" id="UZAM01009302">
    <property type="protein sequence ID" value="VDP08492.1"/>
    <property type="molecule type" value="Genomic_DNA"/>
</dbReference>
<dbReference type="SMART" id="SM00487">
    <property type="entry name" value="DEXDc"/>
    <property type="match status" value="1"/>
</dbReference>
<dbReference type="AlphaFoldDB" id="A0A183IQG1"/>
<evidence type="ECO:0000313" key="4">
    <source>
        <dbReference type="EMBL" id="VDP08492.1"/>
    </source>
</evidence>
<evidence type="ECO:0000256" key="1">
    <source>
        <dbReference type="ARBA" id="ARBA00022801"/>
    </source>
</evidence>
<dbReference type="GO" id="GO:0004386">
    <property type="term" value="F:helicase activity"/>
    <property type="evidence" value="ECO:0007669"/>
    <property type="project" value="UniProtKB-KW"/>
</dbReference>
<keyword evidence="2" id="KW-0547">Nucleotide-binding</keyword>
<dbReference type="WBParaSite" id="SBAD_0000609101-mRNA-1">
    <property type="protein sequence ID" value="SBAD_0000609101-mRNA-1"/>
    <property type="gene ID" value="SBAD_0000609101"/>
</dbReference>
<gene>
    <name evidence="4" type="ORF">SBAD_LOCUS5858</name>
</gene>
<sequence length="224" mass="24820">MKLQWIQYCLLQAGVKPCRLMFCTASKLQCDPLLSATKVEYVESAAPAVGSNELMPTHISGDSLPPVNELHGYTTPTFIQKYAIPSLLAGRDLMACAQTGSGKTAAFLLPIIDHLLDKELKKTTPLSTGFYDTVSPYSLILEPTRELVRQIFYEALKFVNGTLIKVAMLHGGSENYREQINKLRMTGGNIIVATPGRLNDVINQQIVSMADCRYCFINITEWLS</sequence>
<evidence type="ECO:0000256" key="2">
    <source>
        <dbReference type="ARBA" id="ARBA00022806"/>
    </source>
</evidence>